<dbReference type="Gene3D" id="3.30.420.10">
    <property type="entry name" value="Ribonuclease H-like superfamily/Ribonuclease H"/>
    <property type="match status" value="1"/>
</dbReference>
<reference evidence="2" key="3">
    <citation type="submission" date="2022-06" db="UniProtKB">
        <authorList>
            <consortium name="EnsemblPlants"/>
        </authorList>
    </citation>
    <scope>IDENTIFICATION</scope>
</reference>
<dbReference type="GO" id="GO:0003676">
    <property type="term" value="F:nucleic acid binding"/>
    <property type="evidence" value="ECO:0007669"/>
    <property type="project" value="InterPro"/>
</dbReference>
<protein>
    <recommendedName>
        <fullName evidence="1">RNase H type-1 domain-containing protein</fullName>
    </recommendedName>
</protein>
<dbReference type="InterPro" id="IPR044730">
    <property type="entry name" value="RNase_H-like_dom_plant"/>
</dbReference>
<organism evidence="2 3">
    <name type="scientific">Triticum urartu</name>
    <name type="common">Red wild einkorn</name>
    <name type="synonym">Crithodium urartu</name>
    <dbReference type="NCBI Taxonomy" id="4572"/>
    <lineage>
        <taxon>Eukaryota</taxon>
        <taxon>Viridiplantae</taxon>
        <taxon>Streptophyta</taxon>
        <taxon>Embryophyta</taxon>
        <taxon>Tracheophyta</taxon>
        <taxon>Spermatophyta</taxon>
        <taxon>Magnoliopsida</taxon>
        <taxon>Liliopsida</taxon>
        <taxon>Poales</taxon>
        <taxon>Poaceae</taxon>
        <taxon>BOP clade</taxon>
        <taxon>Pooideae</taxon>
        <taxon>Triticodae</taxon>
        <taxon>Triticeae</taxon>
        <taxon>Triticinae</taxon>
        <taxon>Triticum</taxon>
    </lineage>
</organism>
<dbReference type="InterPro" id="IPR036397">
    <property type="entry name" value="RNaseH_sf"/>
</dbReference>
<dbReference type="PANTHER" id="PTHR47723:SF24">
    <property type="entry name" value="RNASE H TYPE-1 DOMAIN-CONTAINING PROTEIN"/>
    <property type="match status" value="1"/>
</dbReference>
<feature type="domain" description="RNase H type-1" evidence="1">
    <location>
        <begin position="88"/>
        <end position="206"/>
    </location>
</feature>
<dbReference type="InterPro" id="IPR012337">
    <property type="entry name" value="RNaseH-like_sf"/>
</dbReference>
<sequence length="234" mass="26338">MLLWRIWHVHNELTHNKLAPLAESSRRFLCSYMDTLMYIKQHPTADVVKGKETVSYISVSNQDKHMGDGRKKIRKKWQPPEEGRMKLNVDGAYANDGTAGAGMILRDYTGAVIFAASRQIRVGIDALDSELAAMKEGLALALHWTPNAFTLESDCAEAIKLLDVRSPNASIYASRISMIRELIRERDIQIVQISRDANKASRELARLGRVQGRTAVWLRNYPPEITEAICADCT</sequence>
<dbReference type="AlphaFoldDB" id="A0A8R7P8C3"/>
<name>A0A8R7P8C3_TRIUA</name>
<keyword evidence="3" id="KW-1185">Reference proteome</keyword>
<reference evidence="2" key="2">
    <citation type="submission" date="2018-03" db="EMBL/GenBank/DDBJ databases">
        <title>The Triticum urartu genome reveals the dynamic nature of wheat genome evolution.</title>
        <authorList>
            <person name="Ling H."/>
            <person name="Ma B."/>
            <person name="Shi X."/>
            <person name="Liu H."/>
            <person name="Dong L."/>
            <person name="Sun H."/>
            <person name="Cao Y."/>
            <person name="Gao Q."/>
            <person name="Zheng S."/>
            <person name="Li Y."/>
            <person name="Yu Y."/>
            <person name="Du H."/>
            <person name="Qi M."/>
            <person name="Li Y."/>
            <person name="Yu H."/>
            <person name="Cui Y."/>
            <person name="Wang N."/>
            <person name="Chen C."/>
            <person name="Wu H."/>
            <person name="Zhao Y."/>
            <person name="Zhang J."/>
            <person name="Li Y."/>
            <person name="Zhou W."/>
            <person name="Zhang B."/>
            <person name="Hu W."/>
            <person name="Eijk M."/>
            <person name="Tang J."/>
            <person name="Witsenboer H."/>
            <person name="Zhao S."/>
            <person name="Li Z."/>
            <person name="Zhang A."/>
            <person name="Wang D."/>
            <person name="Liang C."/>
        </authorList>
    </citation>
    <scope>NUCLEOTIDE SEQUENCE [LARGE SCALE GENOMIC DNA]</scope>
    <source>
        <strain evidence="2">cv. G1812</strain>
    </source>
</reference>
<dbReference type="SUPFAM" id="SSF53098">
    <property type="entry name" value="Ribonuclease H-like"/>
    <property type="match status" value="1"/>
</dbReference>
<evidence type="ECO:0000313" key="3">
    <source>
        <dbReference type="Proteomes" id="UP000015106"/>
    </source>
</evidence>
<proteinExistence type="predicted"/>
<evidence type="ECO:0000313" key="2">
    <source>
        <dbReference type="EnsemblPlants" id="TuG1812G0100004760.01.T01.cds405843"/>
    </source>
</evidence>
<dbReference type="InterPro" id="IPR053151">
    <property type="entry name" value="RNase_H-like"/>
</dbReference>
<evidence type="ECO:0000259" key="1">
    <source>
        <dbReference type="Pfam" id="PF13456"/>
    </source>
</evidence>
<dbReference type="Proteomes" id="UP000015106">
    <property type="component" value="Chromosome 1"/>
</dbReference>
<dbReference type="PANTHER" id="PTHR47723">
    <property type="entry name" value="OS05G0353850 PROTEIN"/>
    <property type="match status" value="1"/>
</dbReference>
<dbReference type="InterPro" id="IPR002156">
    <property type="entry name" value="RNaseH_domain"/>
</dbReference>
<dbReference type="Gramene" id="TuG1812G0100004760.01.T01">
    <property type="protein sequence ID" value="TuG1812G0100004760.01.T01.cds405843"/>
    <property type="gene ID" value="TuG1812G0100004760.01"/>
</dbReference>
<dbReference type="CDD" id="cd06222">
    <property type="entry name" value="RNase_H_like"/>
    <property type="match status" value="1"/>
</dbReference>
<dbReference type="GO" id="GO:0004523">
    <property type="term" value="F:RNA-DNA hybrid ribonuclease activity"/>
    <property type="evidence" value="ECO:0007669"/>
    <property type="project" value="InterPro"/>
</dbReference>
<accession>A0A8R7P8C3</accession>
<dbReference type="EnsemblPlants" id="TuG1812G0100004760.01.T01">
    <property type="protein sequence ID" value="TuG1812G0100004760.01.T01.cds405843"/>
    <property type="gene ID" value="TuG1812G0100004760.01"/>
</dbReference>
<dbReference type="Pfam" id="PF13456">
    <property type="entry name" value="RVT_3"/>
    <property type="match status" value="1"/>
</dbReference>
<reference evidence="3" key="1">
    <citation type="journal article" date="2013" name="Nature">
        <title>Draft genome of the wheat A-genome progenitor Triticum urartu.</title>
        <authorList>
            <person name="Ling H.Q."/>
            <person name="Zhao S."/>
            <person name="Liu D."/>
            <person name="Wang J."/>
            <person name="Sun H."/>
            <person name="Zhang C."/>
            <person name="Fan H."/>
            <person name="Li D."/>
            <person name="Dong L."/>
            <person name="Tao Y."/>
            <person name="Gao C."/>
            <person name="Wu H."/>
            <person name="Li Y."/>
            <person name="Cui Y."/>
            <person name="Guo X."/>
            <person name="Zheng S."/>
            <person name="Wang B."/>
            <person name="Yu K."/>
            <person name="Liang Q."/>
            <person name="Yang W."/>
            <person name="Lou X."/>
            <person name="Chen J."/>
            <person name="Feng M."/>
            <person name="Jian J."/>
            <person name="Zhang X."/>
            <person name="Luo G."/>
            <person name="Jiang Y."/>
            <person name="Liu J."/>
            <person name="Wang Z."/>
            <person name="Sha Y."/>
            <person name="Zhang B."/>
            <person name="Wu H."/>
            <person name="Tang D."/>
            <person name="Shen Q."/>
            <person name="Xue P."/>
            <person name="Zou S."/>
            <person name="Wang X."/>
            <person name="Liu X."/>
            <person name="Wang F."/>
            <person name="Yang Y."/>
            <person name="An X."/>
            <person name="Dong Z."/>
            <person name="Zhang K."/>
            <person name="Zhang X."/>
            <person name="Luo M.C."/>
            <person name="Dvorak J."/>
            <person name="Tong Y."/>
            <person name="Wang J."/>
            <person name="Yang H."/>
            <person name="Li Z."/>
            <person name="Wang D."/>
            <person name="Zhang A."/>
            <person name="Wang J."/>
        </authorList>
    </citation>
    <scope>NUCLEOTIDE SEQUENCE</scope>
    <source>
        <strain evidence="3">cv. G1812</strain>
    </source>
</reference>